<comment type="caution">
    <text evidence="2">The sequence shown here is derived from an EMBL/GenBank/DDBJ whole genome shotgun (WGS) entry which is preliminary data.</text>
</comment>
<organism evidence="2 3">
    <name type="scientific">Kribbella steppae</name>
    <dbReference type="NCBI Taxonomy" id="2512223"/>
    <lineage>
        <taxon>Bacteria</taxon>
        <taxon>Bacillati</taxon>
        <taxon>Actinomycetota</taxon>
        <taxon>Actinomycetes</taxon>
        <taxon>Propionibacteriales</taxon>
        <taxon>Kribbellaceae</taxon>
        <taxon>Kribbella</taxon>
    </lineage>
</organism>
<dbReference type="AlphaFoldDB" id="A0A4R2GTM9"/>
<evidence type="ECO:0000313" key="2">
    <source>
        <dbReference type="EMBL" id="TCO13870.1"/>
    </source>
</evidence>
<accession>A0A4R2GTM9</accession>
<sequence>MPDDPKVRAELRAQIETRRAGIAAFLHEARPRRNRLTNISIISSAMAAVFVAGPALAGQPFTDSVKRELSLGSGADVWRPLCLAALIVSLVSVISSNLSKSQDLAARVTAAEVCTTELEGVLTSLQFGRLSVKDAVEQYHQSVSKVPFVEELPDTSRALGESWRRSLS</sequence>
<reference evidence="2 3" key="1">
    <citation type="journal article" date="2015" name="Stand. Genomic Sci.">
        <title>Genomic Encyclopedia of Bacterial and Archaeal Type Strains, Phase III: the genomes of soil and plant-associated and newly described type strains.</title>
        <authorList>
            <person name="Whitman W.B."/>
            <person name="Woyke T."/>
            <person name="Klenk H.P."/>
            <person name="Zhou Y."/>
            <person name="Lilburn T.G."/>
            <person name="Beck B.J."/>
            <person name="De Vos P."/>
            <person name="Vandamme P."/>
            <person name="Eisen J.A."/>
            <person name="Garrity G."/>
            <person name="Hugenholtz P."/>
            <person name="Kyrpides N.C."/>
        </authorList>
    </citation>
    <scope>NUCLEOTIDE SEQUENCE [LARGE SCALE GENOMIC DNA]</scope>
    <source>
        <strain evidence="2 3">VKM Ac-2572</strain>
    </source>
</reference>
<keyword evidence="1" id="KW-0472">Membrane</keyword>
<dbReference type="EMBL" id="SLWN01000025">
    <property type="protein sequence ID" value="TCO13870.1"/>
    <property type="molecule type" value="Genomic_DNA"/>
</dbReference>
<evidence type="ECO:0000256" key="1">
    <source>
        <dbReference type="SAM" id="Phobius"/>
    </source>
</evidence>
<proteinExistence type="predicted"/>
<feature type="transmembrane region" description="Helical" evidence="1">
    <location>
        <begin position="77"/>
        <end position="98"/>
    </location>
</feature>
<gene>
    <name evidence="2" type="ORF">EV652_12530</name>
</gene>
<dbReference type="OrthoDB" id="4947478at2"/>
<name>A0A4R2GTM9_9ACTN</name>
<keyword evidence="1" id="KW-1133">Transmembrane helix</keyword>
<evidence type="ECO:0000313" key="3">
    <source>
        <dbReference type="Proteomes" id="UP000294508"/>
    </source>
</evidence>
<feature type="transmembrane region" description="Helical" evidence="1">
    <location>
        <begin position="36"/>
        <end position="57"/>
    </location>
</feature>
<keyword evidence="1" id="KW-0812">Transmembrane</keyword>
<dbReference type="Proteomes" id="UP000294508">
    <property type="component" value="Unassembled WGS sequence"/>
</dbReference>
<dbReference type="RefSeq" id="WP_132216591.1">
    <property type="nucleotide sequence ID" value="NZ_SLWN01000025.1"/>
</dbReference>
<protein>
    <submittedName>
        <fullName evidence="2">Uncharacterized protein</fullName>
    </submittedName>
</protein>
<keyword evidence="3" id="KW-1185">Reference proteome</keyword>